<organism evidence="1 2">
    <name type="scientific">Ignisphaera aggregans</name>
    <dbReference type="NCBI Taxonomy" id="334771"/>
    <lineage>
        <taxon>Archaea</taxon>
        <taxon>Thermoproteota</taxon>
        <taxon>Thermoprotei</taxon>
        <taxon>Desulfurococcales</taxon>
        <taxon>Desulfurococcaceae</taxon>
        <taxon>Ignisphaera</taxon>
    </lineage>
</organism>
<dbReference type="EMBL" id="DQTV01000045">
    <property type="protein sequence ID" value="HIP56914.1"/>
    <property type="molecule type" value="Genomic_DNA"/>
</dbReference>
<sequence length="190" mass="21031">MIKRGIFIVGGITLTSEADCTSLLIRLPDQDDSYVLLGVGSGNATEMLLRNIIELGVSIRAVKYIVIPYPSRCLAGACRQFKELFPEIHIVAHPQYAPLLRNGVGIENDAYPPCPVSYVTDTMSVGRARINLIPLENCIGLKVVLYKDNMPYLSLSIVSIKKLELCKNLEEFRSSKVVCLAERPICIQGY</sequence>
<reference evidence="1" key="1">
    <citation type="journal article" date="2020" name="ISME J.">
        <title>Gammaproteobacteria mediating utilization of methyl-, sulfur- and petroleum organic compounds in deep ocean hydrothermal plumes.</title>
        <authorList>
            <person name="Zhou Z."/>
            <person name="Liu Y."/>
            <person name="Pan J."/>
            <person name="Cron B.R."/>
            <person name="Toner B.M."/>
            <person name="Anantharaman K."/>
            <person name="Breier J.A."/>
            <person name="Dick G.J."/>
            <person name="Li M."/>
        </authorList>
    </citation>
    <scope>NUCLEOTIDE SEQUENCE</scope>
    <source>
        <strain evidence="1">SZUA-1435</strain>
    </source>
</reference>
<dbReference type="InterPro" id="IPR036866">
    <property type="entry name" value="RibonucZ/Hydroxyglut_hydro"/>
</dbReference>
<accession>A0A833DU74</accession>
<name>A0A833DU74_9CREN</name>
<evidence type="ECO:0000313" key="1">
    <source>
        <dbReference type="EMBL" id="HIP56914.1"/>
    </source>
</evidence>
<dbReference type="Proteomes" id="UP000605805">
    <property type="component" value="Unassembled WGS sequence"/>
</dbReference>
<evidence type="ECO:0000313" key="2">
    <source>
        <dbReference type="Proteomes" id="UP000605805"/>
    </source>
</evidence>
<dbReference type="AlphaFoldDB" id="A0A833DU74"/>
<dbReference type="SUPFAM" id="SSF56281">
    <property type="entry name" value="Metallo-hydrolase/oxidoreductase"/>
    <property type="match status" value="1"/>
</dbReference>
<proteinExistence type="predicted"/>
<comment type="caution">
    <text evidence="1">The sequence shown here is derived from an EMBL/GenBank/DDBJ whole genome shotgun (WGS) entry which is preliminary data.</text>
</comment>
<gene>
    <name evidence="1" type="ORF">EYH02_02430</name>
</gene>
<protein>
    <submittedName>
        <fullName evidence="1">Uncharacterized protein</fullName>
    </submittedName>
</protein>